<reference evidence="9 10" key="1">
    <citation type="journal article" date="2004" name="Nucleic Acids Res.">
        <title>Unique features revealed by the genome sequence of Acinetobacter sp. ADP1, a versatile and naturally transformation competent bacterium.</title>
        <authorList>
            <person name="Barbe V."/>
            <person name="Vallenet D."/>
            <person name="Fonknechten N."/>
            <person name="Kreimeyer A."/>
            <person name="Oztas S."/>
            <person name="Labarre L."/>
            <person name="Cruveiller S."/>
            <person name="Robert C."/>
            <person name="Duprat S."/>
            <person name="Wincker P."/>
            <person name="Ornston L.N."/>
            <person name="Weissenbach J."/>
            <person name="Marliere P."/>
            <person name="Cohen G.N."/>
            <person name="Medigue C."/>
        </authorList>
    </citation>
    <scope>NUCLEOTIDE SEQUENCE [LARGE SCALE GENOMIC DNA]</scope>
    <source>
        <strain evidence="10">ATCC 33305 / BD413 / ADP1</strain>
    </source>
</reference>
<comment type="subcellular location">
    <subcellularLocation>
        <location evidence="1">Cell outer membrane</location>
    </subcellularLocation>
</comment>
<dbReference type="PANTHER" id="PTHR30026">
    <property type="entry name" value="OUTER MEMBRANE PROTEIN TOLC"/>
    <property type="match status" value="1"/>
</dbReference>
<dbReference type="InterPro" id="IPR051906">
    <property type="entry name" value="TolC-like"/>
</dbReference>
<keyword evidence="7" id="KW-0998">Cell outer membrane</keyword>
<dbReference type="GO" id="GO:0015288">
    <property type="term" value="F:porin activity"/>
    <property type="evidence" value="ECO:0007669"/>
    <property type="project" value="TreeGrafter"/>
</dbReference>
<evidence type="ECO:0000256" key="8">
    <source>
        <dbReference type="SAM" id="Coils"/>
    </source>
</evidence>
<feature type="coiled-coil region" evidence="8">
    <location>
        <begin position="312"/>
        <end position="376"/>
    </location>
</feature>
<evidence type="ECO:0000256" key="2">
    <source>
        <dbReference type="ARBA" id="ARBA00007613"/>
    </source>
</evidence>
<evidence type="ECO:0000313" key="10">
    <source>
        <dbReference type="Proteomes" id="UP000000430"/>
    </source>
</evidence>
<evidence type="ECO:0000256" key="1">
    <source>
        <dbReference type="ARBA" id="ARBA00004442"/>
    </source>
</evidence>
<dbReference type="Gene3D" id="1.20.1600.10">
    <property type="entry name" value="Outer membrane efflux proteins (OEP)"/>
    <property type="match status" value="1"/>
</dbReference>
<dbReference type="Proteomes" id="UP000000430">
    <property type="component" value="Chromosome"/>
</dbReference>
<keyword evidence="3" id="KW-0813">Transport</keyword>
<name>Q6F6L6_ACIAD</name>
<dbReference type="InterPro" id="IPR003423">
    <property type="entry name" value="OMP_efflux"/>
</dbReference>
<sequence length="437" mass="48808">MEAFMKQLHWFSLVGLLVAPALWGMTLDEAVQHALTYEPQLKINDLQVGRAEAELQQAQHRYGLNVSVEGQLGVGQINNPPTYSPLFSIDERFRNTRSLMLKFDYPLYTAGRERIGIEMAHMQVAAQSQAFANQQSATVLQTVQAYTDVLRQQAVLKLKNKVQANLQQSLSDAQKRLNAGVITRADLAQIQAQLAQSQADSVRAESQLSISQTRFYQLTGLTAQVLDTPQDLPAIPGNVDDVIYAIEQHPSLQQARFEQQVAEKQYRLSKLELRPSIGLTGRVGTQHEIKDGESKGYLVGLKVDVPIYDNGLNKANRQKANVELELATQKINALQQALTQQAQATYFQIQAVRQNKRALEQAINAASIALQFMKREQEFGTKTTTDVLNAEQSLLDVQTQKISNQQDEVVLTYQLLDQMGRLSALFPINTHDSALKP</sequence>
<evidence type="ECO:0000256" key="4">
    <source>
        <dbReference type="ARBA" id="ARBA00022452"/>
    </source>
</evidence>
<dbReference type="SMR" id="Q6F6L6"/>
<keyword evidence="8" id="KW-0175">Coiled coil</keyword>
<evidence type="ECO:0000313" key="9">
    <source>
        <dbReference type="EMBL" id="CAG70301.1"/>
    </source>
</evidence>
<keyword evidence="6" id="KW-0472">Membrane</keyword>
<dbReference type="GO" id="GO:0009279">
    <property type="term" value="C:cell outer membrane"/>
    <property type="evidence" value="ECO:0007669"/>
    <property type="project" value="UniProtKB-SubCell"/>
</dbReference>
<dbReference type="BioCyc" id="ASP62977:ACIAD_RS16610-MONOMER"/>
<dbReference type="STRING" id="202950.GCA_001485005_03186"/>
<dbReference type="GO" id="GO:0015562">
    <property type="term" value="F:efflux transmembrane transporter activity"/>
    <property type="evidence" value="ECO:0007669"/>
    <property type="project" value="InterPro"/>
</dbReference>
<dbReference type="KEGG" id="aci:ACIAD3675"/>
<dbReference type="AlphaFoldDB" id="Q6F6L6"/>
<dbReference type="EMBL" id="CR543861">
    <property type="protein sequence ID" value="CAG70301.1"/>
    <property type="molecule type" value="Genomic_DNA"/>
</dbReference>
<gene>
    <name evidence="9" type="ordered locus">ACIAD3675</name>
</gene>
<dbReference type="HOGENOM" id="CLU_012817_0_1_6"/>
<comment type="similarity">
    <text evidence="2">Belongs to the outer membrane factor (OMF) (TC 1.B.17) family.</text>
</comment>
<dbReference type="OrthoDB" id="9813458at2"/>
<organism evidence="9 10">
    <name type="scientific">Acinetobacter baylyi (strain ATCC 33305 / BD413 / ADP1)</name>
    <dbReference type="NCBI Taxonomy" id="62977"/>
    <lineage>
        <taxon>Bacteria</taxon>
        <taxon>Pseudomonadati</taxon>
        <taxon>Pseudomonadota</taxon>
        <taxon>Gammaproteobacteria</taxon>
        <taxon>Moraxellales</taxon>
        <taxon>Moraxellaceae</taxon>
        <taxon>Acinetobacter</taxon>
    </lineage>
</organism>
<proteinExistence type="inferred from homology"/>
<dbReference type="Pfam" id="PF02321">
    <property type="entry name" value="OEP"/>
    <property type="match status" value="2"/>
</dbReference>
<dbReference type="SUPFAM" id="SSF56954">
    <property type="entry name" value="Outer membrane efflux proteins (OEP)"/>
    <property type="match status" value="1"/>
</dbReference>
<protein>
    <submittedName>
        <fullName evidence="9">Putative outer membrane protein</fullName>
    </submittedName>
</protein>
<dbReference type="eggNOG" id="COG1538">
    <property type="taxonomic scope" value="Bacteria"/>
</dbReference>
<evidence type="ECO:0000256" key="3">
    <source>
        <dbReference type="ARBA" id="ARBA00022448"/>
    </source>
</evidence>
<evidence type="ECO:0000256" key="5">
    <source>
        <dbReference type="ARBA" id="ARBA00022692"/>
    </source>
</evidence>
<keyword evidence="4" id="KW-1134">Transmembrane beta strand</keyword>
<dbReference type="PANTHER" id="PTHR30026:SF20">
    <property type="entry name" value="OUTER MEMBRANE PROTEIN TOLC"/>
    <property type="match status" value="1"/>
</dbReference>
<evidence type="ECO:0000256" key="6">
    <source>
        <dbReference type="ARBA" id="ARBA00023136"/>
    </source>
</evidence>
<keyword evidence="5" id="KW-0812">Transmembrane</keyword>
<evidence type="ECO:0000256" key="7">
    <source>
        <dbReference type="ARBA" id="ARBA00023237"/>
    </source>
</evidence>
<dbReference type="GO" id="GO:1990281">
    <property type="term" value="C:efflux pump complex"/>
    <property type="evidence" value="ECO:0007669"/>
    <property type="project" value="TreeGrafter"/>
</dbReference>
<accession>Q6F6L6</accession>